<evidence type="ECO:0000313" key="3">
    <source>
        <dbReference type="Proteomes" id="UP000326936"/>
    </source>
</evidence>
<dbReference type="EC" id="3.4.16.4" evidence="2"/>
<gene>
    <name evidence="2" type="primary">vanYB</name>
    <name evidence="2" type="ORF">FIV01_10770</name>
</gene>
<dbReference type="GO" id="GO:0009002">
    <property type="term" value="F:serine-type D-Ala-D-Ala carboxypeptidase activity"/>
    <property type="evidence" value="ECO:0007669"/>
    <property type="project" value="UniProtKB-EC"/>
</dbReference>
<accession>A0A5P9CLQ3</accession>
<protein>
    <submittedName>
        <fullName evidence="2">D-alanyl-D-alanine carboxypeptidase</fullName>
        <ecNumber evidence="2">3.4.16.4</ecNumber>
    </submittedName>
</protein>
<dbReference type="PANTHER" id="PTHR34385:SF1">
    <property type="entry name" value="PEPTIDOGLYCAN L-ALANYL-D-GLUTAMATE ENDOPEPTIDASE CWLK"/>
    <property type="match status" value="1"/>
</dbReference>
<dbReference type="CDD" id="cd14847">
    <property type="entry name" value="DD-carboxypeptidase_like"/>
    <property type="match status" value="1"/>
</dbReference>
<proteinExistence type="predicted"/>
<keyword evidence="2" id="KW-0378">Hydrolase</keyword>
<dbReference type="InterPro" id="IPR009045">
    <property type="entry name" value="Zn_M74/Hedgehog-like"/>
</dbReference>
<feature type="domain" description="D-alanyl-D-alanine carboxypeptidase-like core" evidence="1">
    <location>
        <begin position="28"/>
        <end position="178"/>
    </location>
</feature>
<organism evidence="2 3">
    <name type="scientific">Vibrio aquimaris</name>
    <dbReference type="NCBI Taxonomy" id="2587862"/>
    <lineage>
        <taxon>Bacteria</taxon>
        <taxon>Pseudomonadati</taxon>
        <taxon>Pseudomonadota</taxon>
        <taxon>Gammaproteobacteria</taxon>
        <taxon>Vibrionales</taxon>
        <taxon>Vibrionaceae</taxon>
        <taxon>Vibrio</taxon>
    </lineage>
</organism>
<dbReference type="KEGG" id="vaq:FIV01_10770"/>
<keyword evidence="3" id="KW-1185">Reference proteome</keyword>
<dbReference type="Proteomes" id="UP000326936">
    <property type="component" value="Chromosome"/>
</dbReference>
<dbReference type="EMBL" id="CP045350">
    <property type="protein sequence ID" value="QFT26913.1"/>
    <property type="molecule type" value="Genomic_DNA"/>
</dbReference>
<dbReference type="PANTHER" id="PTHR34385">
    <property type="entry name" value="D-ALANYL-D-ALANINE CARBOXYPEPTIDASE"/>
    <property type="match status" value="1"/>
</dbReference>
<dbReference type="InterPro" id="IPR003709">
    <property type="entry name" value="VanY-like_core_dom"/>
</dbReference>
<dbReference type="GO" id="GO:0006508">
    <property type="term" value="P:proteolysis"/>
    <property type="evidence" value="ECO:0007669"/>
    <property type="project" value="InterPro"/>
</dbReference>
<evidence type="ECO:0000259" key="1">
    <source>
        <dbReference type="Pfam" id="PF02557"/>
    </source>
</evidence>
<dbReference type="InterPro" id="IPR052179">
    <property type="entry name" value="DD-CPase-like"/>
</dbReference>
<name>A0A5P9CLQ3_9VIBR</name>
<reference evidence="2 3" key="1">
    <citation type="submission" date="2019-10" db="EMBL/GenBank/DDBJ databases">
        <title>Complete genome sequence of Vibrio sp. strain THAF100, isolated from non-filtered water from the water column of tank 6 of a marine aquarium containing stony-coral fragments. Water maintained at 26 degree C.</title>
        <authorList>
            <person name="Ruckert C."/>
            <person name="Franco A."/>
            <person name="Kalinowski J."/>
            <person name="Glaeser S."/>
        </authorList>
    </citation>
    <scope>NUCLEOTIDE SEQUENCE [LARGE SCALE GENOMIC DNA]</scope>
    <source>
        <strain evidence="2 3">THAF100</strain>
    </source>
</reference>
<evidence type="ECO:0000313" key="2">
    <source>
        <dbReference type="EMBL" id="QFT26913.1"/>
    </source>
</evidence>
<sequence length="229" mass="25864">MTMTPEQLVGKVNTHLIDTHIGEQSLLVHTMVTGDLQLLRDAAVQAGFDFHIASGFRDFERQKSIWDRKITGQLPTLNQDGQPLDISNLSEREKIYAILRWSALPGASRHHWGTDFDVFDKASLPEGIKLQLEPWEYLTGHQAQFYQWLQNNLRKFGFFFPYAEDRGGVAAEPWHISHKATASLCLSLFELGTLNDQVSNCGLKGVDSVLAELDTIYNQYIINISTEAS</sequence>
<dbReference type="Pfam" id="PF02557">
    <property type="entry name" value="VanY"/>
    <property type="match status" value="1"/>
</dbReference>
<dbReference type="SUPFAM" id="SSF55166">
    <property type="entry name" value="Hedgehog/DD-peptidase"/>
    <property type="match status" value="1"/>
</dbReference>
<keyword evidence="2" id="KW-0645">Protease</keyword>
<keyword evidence="2" id="KW-0121">Carboxypeptidase</keyword>
<dbReference type="Gene3D" id="3.30.1380.10">
    <property type="match status" value="1"/>
</dbReference>
<dbReference type="AlphaFoldDB" id="A0A5P9CLQ3"/>